<dbReference type="AlphaFoldDB" id="A0A5J6MJF2"/>
<dbReference type="Proteomes" id="UP000326202">
    <property type="component" value="Chromosome"/>
</dbReference>
<dbReference type="InterPro" id="IPR011141">
    <property type="entry name" value="Polyketide_synthase_type-III"/>
</dbReference>
<dbReference type="EMBL" id="CP042906">
    <property type="protein sequence ID" value="QEX17331.1"/>
    <property type="molecule type" value="Genomic_DNA"/>
</dbReference>
<proteinExistence type="inferred from homology"/>
<dbReference type="GO" id="GO:0030639">
    <property type="term" value="P:polyketide biosynthetic process"/>
    <property type="evidence" value="ECO:0007669"/>
    <property type="project" value="TreeGrafter"/>
</dbReference>
<dbReference type="KEGG" id="htq:FRZ44_26290"/>
<dbReference type="CDD" id="cd00831">
    <property type="entry name" value="CHS_like"/>
    <property type="match status" value="1"/>
</dbReference>
<feature type="domain" description="Chalcone/stilbene synthase C-terminal" evidence="5">
    <location>
        <begin position="195"/>
        <end position="301"/>
    </location>
</feature>
<dbReference type="OrthoDB" id="9786288at2"/>
<feature type="domain" description="Chalcone/stilbene synthase N-terminal" evidence="4">
    <location>
        <begin position="46"/>
        <end position="180"/>
    </location>
</feature>
<dbReference type="Pfam" id="PF00195">
    <property type="entry name" value="Chal_sti_synt_N"/>
    <property type="match status" value="1"/>
</dbReference>
<dbReference type="SUPFAM" id="SSF53901">
    <property type="entry name" value="Thiolase-like"/>
    <property type="match status" value="2"/>
</dbReference>
<evidence type="ECO:0000256" key="1">
    <source>
        <dbReference type="ARBA" id="ARBA00005531"/>
    </source>
</evidence>
<dbReference type="Gene3D" id="3.40.47.10">
    <property type="match status" value="2"/>
</dbReference>
<dbReference type="InterPro" id="IPR012328">
    <property type="entry name" value="Chalcone/stilbene_synt_C"/>
</dbReference>
<gene>
    <name evidence="6" type="ORF">FRZ44_26290</name>
</gene>
<dbReference type="PANTHER" id="PTHR11877:SF99">
    <property type="entry name" value="1,3,6,8-TETRAHYDROXYNAPHTHALENE SYNTHASE"/>
    <property type="match status" value="1"/>
</dbReference>
<sequence length="324" mass="34678">MAAAGHLFDRPPAELDRLMPAYSNAGIARRHSCVPLDWYFARHGWHERTALFVEHAPALLADATERCLASAGMAWEQIDAIVTVSSTGIATPSLDALLMERLPFRRDVMRLPVFGLGCAGGVLGFSRAAELARAAPGRNVLLLVVELCALTFRRGDNSKSNVIATALFGDGAAAALISCDGDGPALGPAGEYTWPGTLDVMGWHVEEDGLGVLFSRDIPTLVRTQFRPAMLGFLARHGIAPAEIERYVCHPGGAKVIEALEDALALEPGSMTEARDILRLYGNMSAPTALFVLERMLATRAEGPWLMTALGPGFTAAFQLLGSR</sequence>
<name>A0A5J6MJF2_9PROT</name>
<accession>A0A5J6MJF2</accession>
<reference evidence="6 7" key="1">
    <citation type="submission" date="2019-08" db="EMBL/GenBank/DDBJ databases">
        <title>Hyperibacter terrae gen. nov., sp. nov. and Hyperibacter viscosus sp. nov., two new members in the family Rhodospirillaceae isolated from the rhizosphere of Hypericum perforatum.</title>
        <authorList>
            <person name="Noviana Z."/>
        </authorList>
    </citation>
    <scope>NUCLEOTIDE SEQUENCE [LARGE SCALE GENOMIC DNA]</scope>
    <source>
        <strain evidence="6 7">R5913</strain>
    </source>
</reference>
<dbReference type="GO" id="GO:0016747">
    <property type="term" value="F:acyltransferase activity, transferring groups other than amino-acyl groups"/>
    <property type="evidence" value="ECO:0007669"/>
    <property type="project" value="InterPro"/>
</dbReference>
<dbReference type="InterPro" id="IPR001099">
    <property type="entry name" value="Chalcone/stilbene_synt_N"/>
</dbReference>
<evidence type="ECO:0000313" key="6">
    <source>
        <dbReference type="EMBL" id="QEX17331.1"/>
    </source>
</evidence>
<dbReference type="PANTHER" id="PTHR11877">
    <property type="entry name" value="HYDROXYMETHYLGLUTARYL-COA SYNTHASE"/>
    <property type="match status" value="1"/>
</dbReference>
<keyword evidence="3" id="KW-0012">Acyltransferase</keyword>
<organism evidence="6 7">
    <name type="scientific">Hypericibacter terrae</name>
    <dbReference type="NCBI Taxonomy" id="2602015"/>
    <lineage>
        <taxon>Bacteria</taxon>
        <taxon>Pseudomonadati</taxon>
        <taxon>Pseudomonadota</taxon>
        <taxon>Alphaproteobacteria</taxon>
        <taxon>Rhodospirillales</taxon>
        <taxon>Dongiaceae</taxon>
        <taxon>Hypericibacter</taxon>
    </lineage>
</organism>
<protein>
    <submittedName>
        <fullName evidence="6">Chalcone synthase</fullName>
    </submittedName>
</protein>
<dbReference type="InterPro" id="IPR016039">
    <property type="entry name" value="Thiolase-like"/>
</dbReference>
<evidence type="ECO:0000259" key="4">
    <source>
        <dbReference type="Pfam" id="PF00195"/>
    </source>
</evidence>
<evidence type="ECO:0000313" key="7">
    <source>
        <dbReference type="Proteomes" id="UP000326202"/>
    </source>
</evidence>
<evidence type="ECO:0000259" key="5">
    <source>
        <dbReference type="Pfam" id="PF02797"/>
    </source>
</evidence>
<evidence type="ECO:0000256" key="2">
    <source>
        <dbReference type="ARBA" id="ARBA00022679"/>
    </source>
</evidence>
<dbReference type="Pfam" id="PF02797">
    <property type="entry name" value="Chal_sti_synt_C"/>
    <property type="match status" value="1"/>
</dbReference>
<keyword evidence="2" id="KW-0808">Transferase</keyword>
<keyword evidence="7" id="KW-1185">Reference proteome</keyword>
<evidence type="ECO:0000256" key="3">
    <source>
        <dbReference type="ARBA" id="ARBA00023315"/>
    </source>
</evidence>
<comment type="similarity">
    <text evidence="1">Belongs to the thiolase-like superfamily. Chalcone/stilbene synthases family.</text>
</comment>